<keyword evidence="3" id="KW-1185">Reference proteome</keyword>
<name>A0A7H8N4J2_9ACTN</name>
<dbReference type="AlphaFoldDB" id="A0A7H8N4J2"/>
<accession>A0A7H8N4J2</accession>
<evidence type="ECO:0000313" key="3">
    <source>
        <dbReference type="Proteomes" id="UP000509303"/>
    </source>
</evidence>
<evidence type="ECO:0008006" key="4">
    <source>
        <dbReference type="Google" id="ProtNLM"/>
    </source>
</evidence>
<dbReference type="Proteomes" id="UP000509303">
    <property type="component" value="Chromosome"/>
</dbReference>
<evidence type="ECO:0000256" key="1">
    <source>
        <dbReference type="SAM" id="Coils"/>
    </source>
</evidence>
<proteinExistence type="predicted"/>
<feature type="coiled-coil region" evidence="1">
    <location>
        <begin position="296"/>
        <end position="323"/>
    </location>
</feature>
<reference evidence="2 3" key="1">
    <citation type="submission" date="2020-06" db="EMBL/GenBank/DDBJ databases">
        <title>Genome mining for natural products.</title>
        <authorList>
            <person name="Zhang B."/>
            <person name="Shi J."/>
            <person name="Ge H."/>
        </authorList>
    </citation>
    <scope>NUCLEOTIDE SEQUENCE [LARGE SCALE GENOMIC DNA]</scope>
    <source>
        <strain evidence="2 3">NA00687</strain>
    </source>
</reference>
<dbReference type="EMBL" id="CP054929">
    <property type="protein sequence ID" value="QKW49362.1"/>
    <property type="molecule type" value="Genomic_DNA"/>
</dbReference>
<gene>
    <name evidence="2" type="ORF">HUT08_07180</name>
</gene>
<evidence type="ECO:0000313" key="2">
    <source>
        <dbReference type="EMBL" id="QKW49362.1"/>
    </source>
</evidence>
<protein>
    <recommendedName>
        <fullName evidence="4">Tetratricopeptide repeat protein</fullName>
    </recommendedName>
</protein>
<dbReference type="RefSeq" id="WP_176161096.1">
    <property type="nucleotide sequence ID" value="NZ_CP054929.1"/>
</dbReference>
<keyword evidence="1" id="KW-0175">Coiled coil</keyword>
<sequence>MADRSPNAHLERLYRETDWTLRQFAQAVNRMGVEQGMPLSYQPQSPFSWLKGYLPREAVRPLVLEALARRLGRPVTYANAGFPEPASDAGASRDTVGQLTDLGTEDMNPARRRLLAASLYSATLAVPAFAGPARAEGSEGRARSAGRIGPGEVVTVRTMTDRIADILDELGGGHARPMAAAFLVNTVAPYLRAQASEPVRRDMLSAASDLTYLTGWMAMYERRQGLGQRYYVTALDLAREAGDHLTYCRTLRGMSLQASHLGHGRRARDLADAAAEAAPQAGPRLVAFLRGQQAHAAAMVGDLRRARARLREAESALSRADARRDAVGGYDRAAYEFHVAHVLAEGGDLPGSVAALQASLRAQPERQRQGRLHAHAVLAKRQFALGHLDAGCATWSAFLDDYRTLSTARGDEHFATLRGHLRAHARVRAVRQLAGRAREVAALKGSTVR</sequence>
<organism evidence="2 3">
    <name type="scientific">Streptomyces buecherae</name>
    <dbReference type="NCBI Taxonomy" id="2763006"/>
    <lineage>
        <taxon>Bacteria</taxon>
        <taxon>Bacillati</taxon>
        <taxon>Actinomycetota</taxon>
        <taxon>Actinomycetes</taxon>
        <taxon>Kitasatosporales</taxon>
        <taxon>Streptomycetaceae</taxon>
        <taxon>Streptomyces</taxon>
    </lineage>
</organism>